<dbReference type="Proteomes" id="UP000265080">
    <property type="component" value="Chromosome 20"/>
</dbReference>
<reference evidence="1" key="3">
    <citation type="submission" date="2025-09" db="UniProtKB">
        <authorList>
            <consortium name="Ensembl"/>
        </authorList>
    </citation>
    <scope>IDENTIFICATION</scope>
</reference>
<dbReference type="Ensembl" id="ENSAPET00000035182.1">
    <property type="protein sequence ID" value="ENSAPEP00000034291.1"/>
    <property type="gene ID" value="ENSAPEG00000024352.1"/>
</dbReference>
<dbReference type="AlphaFoldDB" id="A0A3P8UBR9"/>
<protein>
    <submittedName>
        <fullName evidence="1">Uncharacterized protein</fullName>
    </submittedName>
</protein>
<accession>A0A3P8UBR9</accession>
<evidence type="ECO:0000313" key="1">
    <source>
        <dbReference type="Ensembl" id="ENSAPEP00000034291.1"/>
    </source>
</evidence>
<dbReference type="OMA" id="NECVAYL"/>
<sequence>YFLFFTYILIGRNECVAYLTTEIKHVAAALTGIQEIHKDYTCPQIPAPSSKYKSDMLVRYEPPRPLRSSSSVRHS</sequence>
<proteinExistence type="predicted"/>
<evidence type="ECO:0000313" key="2">
    <source>
        <dbReference type="Proteomes" id="UP000265080"/>
    </source>
</evidence>
<reference evidence="1 2" key="1">
    <citation type="submission" date="2018-03" db="EMBL/GenBank/DDBJ databases">
        <title>Finding Nemo's genes: A chromosome-scale reference assembly of the genome of the orange clownfish Amphiprion percula.</title>
        <authorList>
            <person name="Lehmann R."/>
        </authorList>
    </citation>
    <scope>NUCLEOTIDE SEQUENCE</scope>
</reference>
<name>A0A3P8UBR9_AMPPE</name>
<keyword evidence="2" id="KW-1185">Reference proteome</keyword>
<reference evidence="1" key="2">
    <citation type="submission" date="2025-08" db="UniProtKB">
        <authorList>
            <consortium name="Ensembl"/>
        </authorList>
    </citation>
    <scope>IDENTIFICATION</scope>
</reference>
<organism evidence="1 2">
    <name type="scientific">Amphiprion percula</name>
    <name type="common">Orange clownfish</name>
    <name type="synonym">Lutjanus percula</name>
    <dbReference type="NCBI Taxonomy" id="161767"/>
    <lineage>
        <taxon>Eukaryota</taxon>
        <taxon>Metazoa</taxon>
        <taxon>Chordata</taxon>
        <taxon>Craniata</taxon>
        <taxon>Vertebrata</taxon>
        <taxon>Euteleostomi</taxon>
        <taxon>Actinopterygii</taxon>
        <taxon>Neopterygii</taxon>
        <taxon>Teleostei</taxon>
        <taxon>Neoteleostei</taxon>
        <taxon>Acanthomorphata</taxon>
        <taxon>Ovalentaria</taxon>
        <taxon>Pomacentridae</taxon>
        <taxon>Amphiprion</taxon>
    </lineage>
</organism>